<feature type="region of interest" description="Disordered" evidence="1">
    <location>
        <begin position="110"/>
        <end position="133"/>
    </location>
</feature>
<organism evidence="2 3">
    <name type="scientific">Piloderma croceum (strain F 1598)</name>
    <dbReference type="NCBI Taxonomy" id="765440"/>
    <lineage>
        <taxon>Eukaryota</taxon>
        <taxon>Fungi</taxon>
        <taxon>Dikarya</taxon>
        <taxon>Basidiomycota</taxon>
        <taxon>Agaricomycotina</taxon>
        <taxon>Agaricomycetes</taxon>
        <taxon>Agaricomycetidae</taxon>
        <taxon>Atheliales</taxon>
        <taxon>Atheliaceae</taxon>
        <taxon>Piloderma</taxon>
    </lineage>
</organism>
<feature type="compositionally biased region" description="Basic and acidic residues" evidence="1">
    <location>
        <begin position="111"/>
        <end position="133"/>
    </location>
</feature>
<gene>
    <name evidence="2" type="ORF">PILCRDRAFT_90377</name>
</gene>
<name>A0A0C3FG63_PILCF</name>
<dbReference type="InParanoid" id="A0A0C3FG63"/>
<evidence type="ECO:0000256" key="1">
    <source>
        <dbReference type="SAM" id="MobiDB-lite"/>
    </source>
</evidence>
<evidence type="ECO:0000313" key="3">
    <source>
        <dbReference type="Proteomes" id="UP000054166"/>
    </source>
</evidence>
<feature type="compositionally biased region" description="Basic residues" evidence="1">
    <location>
        <begin position="219"/>
        <end position="229"/>
    </location>
</feature>
<protein>
    <submittedName>
        <fullName evidence="2">Uncharacterized protein</fullName>
    </submittedName>
</protein>
<reference evidence="3" key="2">
    <citation type="submission" date="2015-01" db="EMBL/GenBank/DDBJ databases">
        <title>Evolutionary Origins and Diversification of the Mycorrhizal Mutualists.</title>
        <authorList>
            <consortium name="DOE Joint Genome Institute"/>
            <consortium name="Mycorrhizal Genomics Consortium"/>
            <person name="Kohler A."/>
            <person name="Kuo A."/>
            <person name="Nagy L.G."/>
            <person name="Floudas D."/>
            <person name="Copeland A."/>
            <person name="Barry K.W."/>
            <person name="Cichocki N."/>
            <person name="Veneault-Fourrey C."/>
            <person name="LaButti K."/>
            <person name="Lindquist E.A."/>
            <person name="Lipzen A."/>
            <person name="Lundell T."/>
            <person name="Morin E."/>
            <person name="Murat C."/>
            <person name="Riley R."/>
            <person name="Ohm R."/>
            <person name="Sun H."/>
            <person name="Tunlid A."/>
            <person name="Henrissat B."/>
            <person name="Grigoriev I.V."/>
            <person name="Hibbett D.S."/>
            <person name="Martin F."/>
        </authorList>
    </citation>
    <scope>NUCLEOTIDE SEQUENCE [LARGE SCALE GENOMIC DNA]</scope>
    <source>
        <strain evidence="3">F 1598</strain>
    </source>
</reference>
<dbReference type="Proteomes" id="UP000054166">
    <property type="component" value="Unassembled WGS sequence"/>
</dbReference>
<reference evidence="2 3" key="1">
    <citation type="submission" date="2014-04" db="EMBL/GenBank/DDBJ databases">
        <authorList>
            <consortium name="DOE Joint Genome Institute"/>
            <person name="Kuo A."/>
            <person name="Tarkka M."/>
            <person name="Buscot F."/>
            <person name="Kohler A."/>
            <person name="Nagy L.G."/>
            <person name="Floudas D."/>
            <person name="Copeland A."/>
            <person name="Barry K.W."/>
            <person name="Cichocki N."/>
            <person name="Veneault-Fourrey C."/>
            <person name="LaButti K."/>
            <person name="Lindquist E.A."/>
            <person name="Lipzen A."/>
            <person name="Lundell T."/>
            <person name="Morin E."/>
            <person name="Murat C."/>
            <person name="Sun H."/>
            <person name="Tunlid A."/>
            <person name="Henrissat B."/>
            <person name="Grigoriev I.V."/>
            <person name="Hibbett D.S."/>
            <person name="Martin F."/>
            <person name="Nordberg H.P."/>
            <person name="Cantor M.N."/>
            <person name="Hua S.X."/>
        </authorList>
    </citation>
    <scope>NUCLEOTIDE SEQUENCE [LARGE SCALE GENOMIC DNA]</scope>
    <source>
        <strain evidence="2 3">F 1598</strain>
    </source>
</reference>
<keyword evidence="3" id="KW-1185">Reference proteome</keyword>
<accession>A0A0C3FG63</accession>
<feature type="region of interest" description="Disordered" evidence="1">
    <location>
        <begin position="210"/>
        <end position="229"/>
    </location>
</feature>
<evidence type="ECO:0000313" key="2">
    <source>
        <dbReference type="EMBL" id="KIM78814.1"/>
    </source>
</evidence>
<proteinExistence type="predicted"/>
<dbReference type="AlphaFoldDB" id="A0A0C3FG63"/>
<sequence>MSGLEDSTIHAALTTFSKILPLPMVGAKTTNNTINRAIAMMNVMMDEVLANEYLFPGEKETFAAQWTELRNNHRELTKKLTWTDCYLSPNNYWRAVKFEKGVQELVNKTRTASDDAKMQRDKQSKPAKQSDADVADRLVSARNDPKCHAAILEAGLAVEDVKQLIAVRGDNVYYSGDNNPSPDRPAVLVQQNTYHVYVEPHRGLRRIRTSLDTPFNRAPLKRRGEKSSK</sequence>
<dbReference type="HOGENOM" id="CLU_1210233_0_0_1"/>
<dbReference type="EMBL" id="KN833013">
    <property type="protein sequence ID" value="KIM78814.1"/>
    <property type="molecule type" value="Genomic_DNA"/>
</dbReference>